<evidence type="ECO:0008006" key="4">
    <source>
        <dbReference type="Google" id="ProtNLM"/>
    </source>
</evidence>
<dbReference type="RefSeq" id="WP_127201085.1">
    <property type="nucleotide sequence ID" value="NZ_RZNX01000016.1"/>
</dbReference>
<dbReference type="OrthoDB" id="2082317at2"/>
<dbReference type="EMBL" id="RZNX01000016">
    <property type="protein sequence ID" value="RUT27757.1"/>
    <property type="molecule type" value="Genomic_DNA"/>
</dbReference>
<protein>
    <recommendedName>
        <fullName evidence="4">2TM domain-containing protein</fullName>
    </recommendedName>
</protein>
<keyword evidence="1" id="KW-0472">Membrane</keyword>
<evidence type="ECO:0000313" key="2">
    <source>
        <dbReference type="EMBL" id="RUT27757.1"/>
    </source>
</evidence>
<evidence type="ECO:0000256" key="1">
    <source>
        <dbReference type="SAM" id="Phobius"/>
    </source>
</evidence>
<dbReference type="AlphaFoldDB" id="A0A433X191"/>
<feature type="transmembrane region" description="Helical" evidence="1">
    <location>
        <begin position="34"/>
        <end position="53"/>
    </location>
</feature>
<organism evidence="2 3">
    <name type="scientific">Paenibacillus zeisoli</name>
    <dbReference type="NCBI Taxonomy" id="2496267"/>
    <lineage>
        <taxon>Bacteria</taxon>
        <taxon>Bacillati</taxon>
        <taxon>Bacillota</taxon>
        <taxon>Bacilli</taxon>
        <taxon>Bacillales</taxon>
        <taxon>Paenibacillaceae</taxon>
        <taxon>Paenibacillus</taxon>
    </lineage>
</organism>
<feature type="transmembrane region" description="Helical" evidence="1">
    <location>
        <begin position="6"/>
        <end position="27"/>
    </location>
</feature>
<accession>A0A433X191</accession>
<comment type="caution">
    <text evidence="2">The sequence shown here is derived from an EMBL/GenBank/DDBJ whole genome shotgun (WGS) entry which is preliminary data.</text>
</comment>
<name>A0A433X191_9BACL</name>
<keyword evidence="1" id="KW-1133">Transmembrane helix</keyword>
<evidence type="ECO:0000313" key="3">
    <source>
        <dbReference type="Proteomes" id="UP000272464"/>
    </source>
</evidence>
<reference evidence="2 3" key="1">
    <citation type="submission" date="2018-12" db="EMBL/GenBank/DDBJ databases">
        <authorList>
            <person name="Sun L."/>
            <person name="Chen Z."/>
        </authorList>
    </citation>
    <scope>NUCLEOTIDE SEQUENCE [LARGE SCALE GENOMIC DNA]</scope>
    <source>
        <strain evidence="2 3">3-5-3</strain>
    </source>
</reference>
<keyword evidence="3" id="KW-1185">Reference proteome</keyword>
<sequence>MIGWLIIGCEIAFWVFVLAGLITRYLFKNKRLGGLLLLGTPIADLVLLVATAIDLKQGADATVYHGIAAVYLGSTIAFGHSMIKWADQQFAFRFAGGPKPKKRPKEGAPHARLERHGWYKHLLAWSIGSLILAIMIIWIGDRSRTAIFGLFIERWAMILGIDFLISFSYTLWPRKAKSTT</sequence>
<gene>
    <name evidence="2" type="ORF">EJP77_20290</name>
</gene>
<proteinExistence type="predicted"/>
<keyword evidence="1" id="KW-0812">Transmembrane</keyword>
<dbReference type="Proteomes" id="UP000272464">
    <property type="component" value="Unassembled WGS sequence"/>
</dbReference>
<feature type="transmembrane region" description="Helical" evidence="1">
    <location>
        <begin position="122"/>
        <end position="140"/>
    </location>
</feature>
<feature type="transmembrane region" description="Helical" evidence="1">
    <location>
        <begin position="146"/>
        <end position="172"/>
    </location>
</feature>
<feature type="transmembrane region" description="Helical" evidence="1">
    <location>
        <begin position="65"/>
        <end position="83"/>
    </location>
</feature>